<proteinExistence type="predicted"/>
<evidence type="ECO:0000313" key="3">
    <source>
        <dbReference type="Proteomes" id="UP000184255"/>
    </source>
</evidence>
<evidence type="ECO:0000256" key="1">
    <source>
        <dbReference type="SAM" id="MobiDB-lite"/>
    </source>
</evidence>
<reference evidence="3" key="1">
    <citation type="journal article" date="2016" name="Genome Biol. Evol.">
        <title>Comparative 'omics' of the Fusarium fujikuroi species complex highlights differences in genetic potential and metabolite synthesis.</title>
        <authorList>
            <person name="Niehaus E.-M."/>
            <person name="Muensterkoetter M."/>
            <person name="Proctor R.H."/>
            <person name="Brown D.W."/>
            <person name="Sharon A."/>
            <person name="Idan Y."/>
            <person name="Oren-Young L."/>
            <person name="Sieber C.M."/>
            <person name="Novak O."/>
            <person name="Pencik A."/>
            <person name="Tarkowska D."/>
            <person name="Hromadova K."/>
            <person name="Freeman S."/>
            <person name="Maymon M."/>
            <person name="Elazar M."/>
            <person name="Youssef S.A."/>
            <person name="El-Shabrawy E.S.M."/>
            <person name="Shalaby A.B.A."/>
            <person name="Houterman P."/>
            <person name="Brock N.L."/>
            <person name="Burkhardt I."/>
            <person name="Tsavkelova E.A."/>
            <person name="Dickschat J.S."/>
            <person name="Galuszka P."/>
            <person name="Gueldener U."/>
            <person name="Tudzynski B."/>
        </authorList>
    </citation>
    <scope>NUCLEOTIDE SEQUENCE [LARGE SCALE GENOMIC DNA]</scope>
    <source>
        <strain evidence="3">MRC7560</strain>
    </source>
</reference>
<organism evidence="2 3">
    <name type="scientific">Fusarium mangiferae</name>
    <name type="common">Mango malformation disease fungus</name>
    <dbReference type="NCBI Taxonomy" id="192010"/>
    <lineage>
        <taxon>Eukaryota</taxon>
        <taxon>Fungi</taxon>
        <taxon>Dikarya</taxon>
        <taxon>Ascomycota</taxon>
        <taxon>Pezizomycotina</taxon>
        <taxon>Sordariomycetes</taxon>
        <taxon>Hypocreomycetidae</taxon>
        <taxon>Hypocreales</taxon>
        <taxon>Nectriaceae</taxon>
        <taxon>Fusarium</taxon>
        <taxon>Fusarium fujikuroi species complex</taxon>
    </lineage>
</organism>
<dbReference type="GeneID" id="65094573"/>
<evidence type="ECO:0000313" key="2">
    <source>
        <dbReference type="EMBL" id="CVL07215.1"/>
    </source>
</evidence>
<dbReference type="EMBL" id="FCQH01000019">
    <property type="protein sequence ID" value="CVL07215.1"/>
    <property type="molecule type" value="Genomic_DNA"/>
</dbReference>
<feature type="region of interest" description="Disordered" evidence="1">
    <location>
        <begin position="93"/>
        <end position="155"/>
    </location>
</feature>
<name>A0A1L7UGR2_FUSMA</name>
<protein>
    <submittedName>
        <fullName evidence="2">Uncharacterized protein</fullName>
    </submittedName>
</protein>
<dbReference type="Proteomes" id="UP000184255">
    <property type="component" value="Unassembled WGS sequence"/>
</dbReference>
<sequence>MEDLEPPVGTVAIVASLKLLVAGVRTEACKLNRLKPGDYVSLWELQRDVDNIYALLDANLKELEAAVDHVVTANELLSLDSTEKPGSTIDVSEAAEGVLNNPTQQTSNQATTSEKEGQSDPSQLDVSSEPHPPGIISVNTASPPASPERRPQNYAKKANSIAAKAAAHKRRVETRTSARLNKMAQPEPRLSRYEKHIDDRDDIPTLELKQLGENLAATIDTLASDADNIQKAQVSGLAEAMKHRRSNTWNLEPKDGGDSEDLIRITITNKEQSFHRPGFEGLKNRMTTRVAGRKLACFVNDPERSIPHYAGVMKSPLWDLCSLHAGRLAEIDELRSVNKPYAHCREAYSGTAMHKEDAGFGSVSVGFAGTTAFLLVDMRDTNMFEDWVRDTALVKFKGRGRRGDRSASNTWTLLQSKSRISDWAKLGEEKIL</sequence>
<gene>
    <name evidence="2" type="ORF">FMAN_15332</name>
</gene>
<accession>A0A1L7UGR2</accession>
<feature type="compositionally biased region" description="Polar residues" evidence="1">
    <location>
        <begin position="100"/>
        <end position="112"/>
    </location>
</feature>
<keyword evidence="3" id="KW-1185">Reference proteome</keyword>
<dbReference type="AlphaFoldDB" id="A0A1L7UGR2"/>
<comment type="caution">
    <text evidence="2">The sequence shown here is derived from an EMBL/GenBank/DDBJ whole genome shotgun (WGS) entry which is preliminary data.</text>
</comment>
<dbReference type="VEuPathDB" id="FungiDB:FMAN_15332"/>
<dbReference type="RefSeq" id="XP_041690357.1">
    <property type="nucleotide sequence ID" value="XM_041824925.1"/>
</dbReference>